<dbReference type="EMBL" id="SEOL01000003">
    <property type="protein sequence ID" value="MBL0848881.1"/>
    <property type="molecule type" value="Genomic_DNA"/>
</dbReference>
<dbReference type="CDD" id="cd16913">
    <property type="entry name" value="YkuD_like"/>
    <property type="match status" value="1"/>
</dbReference>
<evidence type="ECO:0000256" key="4">
    <source>
        <dbReference type="ARBA" id="ARBA00022960"/>
    </source>
</evidence>
<accession>A0A937AK12</accession>
<sequence length="249" mass="29576">MKDLYNIFLYALLIVCSGCSRTQDLMIIDKAEHPISAQIIKDMHKKRTDQHYPSLIRIFKSENILEIWKYTYDEQYILFKTYKICTWSGLIGPKIETGDRQAPEGFYKIRADNLNPHSRYHLSINIGFPNEFDMEHNRTGADIMIHGGCTSAGCYAMTDRQIQEIYSIIRDSLRGKMQSYVQIQVFPFRLTKKNMDFFQTHSFYSFWKMLQIGYDYFEKTHKEPIVRVLNKQYVFFKNPPEQNIISYHL</sequence>
<dbReference type="GO" id="GO:0004180">
    <property type="term" value="F:carboxypeptidase activity"/>
    <property type="evidence" value="ECO:0007669"/>
    <property type="project" value="UniProtKB-ARBA"/>
</dbReference>
<dbReference type="InterPro" id="IPR005490">
    <property type="entry name" value="LD_TPept_cat_dom"/>
</dbReference>
<dbReference type="PANTHER" id="PTHR36699">
    <property type="entry name" value="LD-TRANSPEPTIDASE"/>
    <property type="match status" value="1"/>
</dbReference>
<dbReference type="PROSITE" id="PS52029">
    <property type="entry name" value="LD_TPASE"/>
    <property type="match status" value="1"/>
</dbReference>
<evidence type="ECO:0000256" key="1">
    <source>
        <dbReference type="ARBA" id="ARBA00004752"/>
    </source>
</evidence>
<dbReference type="SUPFAM" id="SSF141523">
    <property type="entry name" value="L,D-transpeptidase catalytic domain-like"/>
    <property type="match status" value="1"/>
</dbReference>
<evidence type="ECO:0000256" key="6">
    <source>
        <dbReference type="ARBA" id="ARBA00023316"/>
    </source>
</evidence>
<feature type="active site" description="Nucleophile" evidence="7">
    <location>
        <position position="154"/>
    </location>
</feature>
<gene>
    <name evidence="9" type="ORF">EU981_02095</name>
</gene>
<feature type="domain" description="L,D-TPase catalytic" evidence="8">
    <location>
        <begin position="54"/>
        <end position="186"/>
    </location>
</feature>
<comment type="similarity">
    <text evidence="2">Belongs to the YkuD family.</text>
</comment>
<organism evidence="9 10">
    <name type="scientific">Candidatus Liberibacter ctenarytainae</name>
    <dbReference type="NCBI Taxonomy" id="2020335"/>
    <lineage>
        <taxon>Bacteria</taxon>
        <taxon>Pseudomonadati</taxon>
        <taxon>Pseudomonadota</taxon>
        <taxon>Alphaproteobacteria</taxon>
        <taxon>Hyphomicrobiales</taxon>
        <taxon>Rhizobiaceae</taxon>
        <taxon>Liberibacter</taxon>
    </lineage>
</organism>
<evidence type="ECO:0000256" key="5">
    <source>
        <dbReference type="ARBA" id="ARBA00022984"/>
    </source>
</evidence>
<keyword evidence="6 7" id="KW-0961">Cell wall biogenesis/degradation</keyword>
<dbReference type="GO" id="GO:0009252">
    <property type="term" value="P:peptidoglycan biosynthetic process"/>
    <property type="evidence" value="ECO:0007669"/>
    <property type="project" value="UniProtKB-KW"/>
</dbReference>
<dbReference type="AlphaFoldDB" id="A0A937AK12"/>
<dbReference type="GO" id="GO:0016740">
    <property type="term" value="F:transferase activity"/>
    <property type="evidence" value="ECO:0007669"/>
    <property type="project" value="UniProtKB-KW"/>
</dbReference>
<keyword evidence="4 7" id="KW-0133">Cell shape</keyword>
<evidence type="ECO:0000256" key="7">
    <source>
        <dbReference type="PROSITE-ProRule" id="PRU01373"/>
    </source>
</evidence>
<evidence type="ECO:0000259" key="8">
    <source>
        <dbReference type="PROSITE" id="PS52029"/>
    </source>
</evidence>
<feature type="active site" description="Proton donor/acceptor" evidence="7">
    <location>
        <position position="146"/>
    </location>
</feature>
<dbReference type="GO" id="GO:0008360">
    <property type="term" value="P:regulation of cell shape"/>
    <property type="evidence" value="ECO:0007669"/>
    <property type="project" value="UniProtKB-UniRule"/>
</dbReference>
<evidence type="ECO:0000256" key="2">
    <source>
        <dbReference type="ARBA" id="ARBA00005992"/>
    </source>
</evidence>
<keyword evidence="5 7" id="KW-0573">Peptidoglycan synthesis</keyword>
<evidence type="ECO:0000256" key="3">
    <source>
        <dbReference type="ARBA" id="ARBA00022679"/>
    </source>
</evidence>
<dbReference type="Pfam" id="PF03734">
    <property type="entry name" value="YkuD"/>
    <property type="match status" value="1"/>
</dbReference>
<evidence type="ECO:0000313" key="9">
    <source>
        <dbReference type="EMBL" id="MBL0848881.1"/>
    </source>
</evidence>
<comment type="pathway">
    <text evidence="1 7">Cell wall biogenesis; peptidoglycan biosynthesis.</text>
</comment>
<dbReference type="Proteomes" id="UP000736856">
    <property type="component" value="Unassembled WGS sequence"/>
</dbReference>
<reference evidence="9" key="1">
    <citation type="submission" date="2019-02" db="EMBL/GenBank/DDBJ databases">
        <title>A novel Candidatus Liberibacter species associated with the New Zealand native fuchsia psyllid, Ctenarytaina fuchsiae.</title>
        <authorList>
            <person name="Thompson S.M."/>
            <person name="Jorgensen N."/>
            <person name="David C."/>
            <person name="Bulman S.R."/>
            <person name="Smith G.R."/>
        </authorList>
    </citation>
    <scope>NUCLEOTIDE SEQUENCE</scope>
    <source>
        <strain evidence="9">Oxford</strain>
    </source>
</reference>
<dbReference type="GO" id="GO:0071555">
    <property type="term" value="P:cell wall organization"/>
    <property type="evidence" value="ECO:0007669"/>
    <property type="project" value="UniProtKB-UniRule"/>
</dbReference>
<proteinExistence type="inferred from homology"/>
<comment type="caution">
    <text evidence="9">The sequence shown here is derived from an EMBL/GenBank/DDBJ whole genome shotgun (WGS) entry which is preliminary data.</text>
</comment>
<name>A0A937AK12_9HYPH</name>
<evidence type="ECO:0000313" key="10">
    <source>
        <dbReference type="Proteomes" id="UP000736856"/>
    </source>
</evidence>
<dbReference type="InterPro" id="IPR038063">
    <property type="entry name" value="Transpep_catalytic_dom"/>
</dbReference>
<protein>
    <submittedName>
        <fullName evidence="9">Murein L,D-transpeptidase</fullName>
    </submittedName>
</protein>
<keyword evidence="3" id="KW-0808">Transferase</keyword>
<dbReference type="PANTHER" id="PTHR36699:SF1">
    <property type="entry name" value="L,D-TRANSPEPTIDASE YAFK-RELATED"/>
    <property type="match status" value="1"/>
</dbReference>